<protein>
    <submittedName>
        <fullName evidence="1">Uncharacterized protein</fullName>
    </submittedName>
</protein>
<organism evidence="1 2">
    <name type="scientific">Mycobacterium tuberculosis (strain CDC 1551 / Oshkosh)</name>
    <dbReference type="NCBI Taxonomy" id="83331"/>
    <lineage>
        <taxon>Bacteria</taxon>
        <taxon>Bacillati</taxon>
        <taxon>Actinomycetota</taxon>
        <taxon>Actinomycetes</taxon>
        <taxon>Mycobacteriales</taxon>
        <taxon>Mycobacteriaceae</taxon>
        <taxon>Mycobacterium</taxon>
        <taxon>Mycobacterium tuberculosis complex</taxon>
    </lineage>
</organism>
<gene>
    <name evidence="1" type="ordered locus">MT2626</name>
</gene>
<sequence>MGFQRGDPLFEVLGQHERILPRFNATQPCPGRTPALGARRISRAERGSALLGSYLDKSGRAEVTIEGIRILDAFLSHHREARGIDERVLSLVVAYKPFPCLLFQVGCYVLDANDGAQADCSGGNRRAVTAAPVEQRPGLAQDMVGGHHHGRFAGPQPLRGAVPSVAGVAKCSPEGRVDEDHSCFP</sequence>
<name>Q8VJF9_MYCTO</name>
<keyword evidence="2" id="KW-1185">Reference proteome</keyword>
<reference evidence="1 2" key="1">
    <citation type="journal article" date="2002" name="J. Bacteriol.">
        <title>Whole-genome comparison of Mycobacterium tuberculosis clinical and laboratory strains.</title>
        <authorList>
            <person name="Fleischmann R.D."/>
            <person name="Alland D."/>
            <person name="Eisen J.A."/>
            <person name="Carpenter L."/>
            <person name="White O."/>
            <person name="Peterson J."/>
            <person name="DeBoy R."/>
            <person name="Dodson R."/>
            <person name="Gwinn M."/>
            <person name="Haft D."/>
            <person name="Hickey E."/>
            <person name="Kolonay J.F."/>
            <person name="Nelson W.C."/>
            <person name="Umayam L.A."/>
            <person name="Ermolaeva M."/>
            <person name="Salzberg S.L."/>
            <person name="Delcher A."/>
            <person name="Utterback T."/>
            <person name="Weidman J."/>
            <person name="Khouri H."/>
            <person name="Gill J."/>
            <person name="Mikula A."/>
            <person name="Bishai W."/>
            <person name="Jacobs Jr W.R.Jr."/>
            <person name="Venter J.C."/>
            <person name="Fraser C.M."/>
        </authorList>
    </citation>
    <scope>NUCLEOTIDE SEQUENCE [LARGE SCALE GENOMIC DNA]</scope>
    <source>
        <strain evidence="2">CDC 1551 / Oshkosh</strain>
    </source>
</reference>
<dbReference type="KEGG" id="mtc:MT2626"/>
<proteinExistence type="predicted"/>
<evidence type="ECO:0000313" key="2">
    <source>
        <dbReference type="Proteomes" id="UP000001020"/>
    </source>
</evidence>
<dbReference type="Proteomes" id="UP000001020">
    <property type="component" value="Chromosome"/>
</dbReference>
<dbReference type="EMBL" id="AE000516">
    <property type="protein sequence ID" value="AAK46937.1"/>
    <property type="molecule type" value="Genomic_DNA"/>
</dbReference>
<evidence type="ECO:0000313" key="1">
    <source>
        <dbReference type="EMBL" id="AAK46937.1"/>
    </source>
</evidence>
<accession>Q8VJF9</accession>
<dbReference type="AlphaFoldDB" id="Q8VJF9"/>
<dbReference type="HOGENOM" id="CLU_1459811_0_0_11"/>